<dbReference type="Proteomes" id="UP000182658">
    <property type="component" value="Unassembled WGS sequence"/>
</dbReference>
<sequence length="135" mass="14432">MLDGAARSPGILRRLPANHPSIQDGVAEIKANHDYEMSLGKAIYLDCFRTGMRKRQLTAMGPSSHPAGAVDGALGAIRTLSIVQIYHESDRCVSPRPQLLGACTDVTRITTVGAPSSTEAFPLIRSVGGVYLWNA</sequence>
<organism evidence="1 2">
    <name type="scientific">Coniochaeta ligniaria NRRL 30616</name>
    <dbReference type="NCBI Taxonomy" id="1408157"/>
    <lineage>
        <taxon>Eukaryota</taxon>
        <taxon>Fungi</taxon>
        <taxon>Dikarya</taxon>
        <taxon>Ascomycota</taxon>
        <taxon>Pezizomycotina</taxon>
        <taxon>Sordariomycetes</taxon>
        <taxon>Sordariomycetidae</taxon>
        <taxon>Coniochaetales</taxon>
        <taxon>Coniochaetaceae</taxon>
        <taxon>Coniochaeta</taxon>
    </lineage>
</organism>
<accession>A0A1J7I4K3</accession>
<protein>
    <submittedName>
        <fullName evidence="1">Uncharacterized protein</fullName>
    </submittedName>
</protein>
<evidence type="ECO:0000313" key="1">
    <source>
        <dbReference type="EMBL" id="OIW22307.1"/>
    </source>
</evidence>
<dbReference type="InParanoid" id="A0A1J7I4K3"/>
<evidence type="ECO:0000313" key="2">
    <source>
        <dbReference type="Proteomes" id="UP000182658"/>
    </source>
</evidence>
<name>A0A1J7I4K3_9PEZI</name>
<dbReference type="AlphaFoldDB" id="A0A1J7I4K3"/>
<keyword evidence="2" id="KW-1185">Reference proteome</keyword>
<dbReference type="EMBL" id="KV875122">
    <property type="protein sequence ID" value="OIW22307.1"/>
    <property type="molecule type" value="Genomic_DNA"/>
</dbReference>
<gene>
    <name evidence="1" type="ORF">CONLIGDRAFT_687667</name>
</gene>
<reference evidence="1 2" key="1">
    <citation type="submission" date="2016-10" db="EMBL/GenBank/DDBJ databases">
        <title>Draft genome sequence of Coniochaeta ligniaria NRRL30616, a lignocellulolytic fungus for bioabatement of inhibitors in plant biomass hydrolysates.</title>
        <authorList>
            <consortium name="DOE Joint Genome Institute"/>
            <person name="Jimenez D.J."/>
            <person name="Hector R.E."/>
            <person name="Riley R."/>
            <person name="Sun H."/>
            <person name="Grigoriev I.V."/>
            <person name="Van Elsas J.D."/>
            <person name="Nichols N.N."/>
        </authorList>
    </citation>
    <scope>NUCLEOTIDE SEQUENCE [LARGE SCALE GENOMIC DNA]</scope>
    <source>
        <strain evidence="1 2">NRRL 30616</strain>
    </source>
</reference>
<proteinExistence type="predicted"/>
<dbReference type="STRING" id="1408157.A0A1J7I4K3"/>